<evidence type="ECO:0000313" key="2">
    <source>
        <dbReference type="EMBL" id="MBX23826.1"/>
    </source>
</evidence>
<sequence length="51" mass="5945">MSQNREKKIPIRNYGAKFSTFCFALSGFNVAFRVSTVLVLYRLFNVHAFVR</sequence>
<keyword evidence="1" id="KW-0472">Membrane</keyword>
<organism evidence="2">
    <name type="scientific">Rhizophora mucronata</name>
    <name type="common">Asiatic mangrove</name>
    <dbReference type="NCBI Taxonomy" id="61149"/>
    <lineage>
        <taxon>Eukaryota</taxon>
        <taxon>Viridiplantae</taxon>
        <taxon>Streptophyta</taxon>
        <taxon>Embryophyta</taxon>
        <taxon>Tracheophyta</taxon>
        <taxon>Spermatophyta</taxon>
        <taxon>Magnoliopsida</taxon>
        <taxon>eudicotyledons</taxon>
        <taxon>Gunneridae</taxon>
        <taxon>Pentapetalae</taxon>
        <taxon>rosids</taxon>
        <taxon>fabids</taxon>
        <taxon>Malpighiales</taxon>
        <taxon>Rhizophoraceae</taxon>
        <taxon>Rhizophora</taxon>
    </lineage>
</organism>
<keyword evidence="1" id="KW-0812">Transmembrane</keyword>
<accession>A0A2P2M0S8</accession>
<reference evidence="2" key="1">
    <citation type="submission" date="2018-02" db="EMBL/GenBank/DDBJ databases">
        <title>Rhizophora mucronata_Transcriptome.</title>
        <authorList>
            <person name="Meera S.P."/>
            <person name="Sreeshan A."/>
            <person name="Augustine A."/>
        </authorList>
    </citation>
    <scope>NUCLEOTIDE SEQUENCE</scope>
    <source>
        <tissue evidence="2">Leaf</tissue>
    </source>
</reference>
<name>A0A2P2M0S8_RHIMU</name>
<protein>
    <submittedName>
        <fullName evidence="2">Uncharacterized protein</fullName>
    </submittedName>
</protein>
<proteinExistence type="predicted"/>
<feature type="transmembrane region" description="Helical" evidence="1">
    <location>
        <begin position="21"/>
        <end position="44"/>
    </location>
</feature>
<keyword evidence="1" id="KW-1133">Transmembrane helix</keyword>
<evidence type="ECO:0000256" key="1">
    <source>
        <dbReference type="SAM" id="Phobius"/>
    </source>
</evidence>
<dbReference type="EMBL" id="GGEC01043342">
    <property type="protein sequence ID" value="MBX23826.1"/>
    <property type="molecule type" value="Transcribed_RNA"/>
</dbReference>
<dbReference type="AlphaFoldDB" id="A0A2P2M0S8"/>